<reference evidence="10" key="1">
    <citation type="submission" date="2012-07" db="EMBL/GenBank/DDBJ databases">
        <authorList>
            <person name="Cummings C."/>
        </authorList>
    </citation>
    <scope>NUCLEOTIDE SEQUENCE</scope>
    <source>
        <strain evidence="10">1330</strain>
    </source>
</reference>
<dbReference type="InterPro" id="IPR002371">
    <property type="entry name" value="FlgK"/>
</dbReference>
<dbReference type="GO" id="GO:0009424">
    <property type="term" value="C:bacterial-type flagellum hook"/>
    <property type="evidence" value="ECO:0007669"/>
    <property type="project" value="UniProtKB-UniRule"/>
</dbReference>
<evidence type="ECO:0000259" key="8">
    <source>
        <dbReference type="Pfam" id="PF21158"/>
    </source>
</evidence>
<evidence type="ECO:0000256" key="5">
    <source>
        <dbReference type="ARBA" id="ARBA00022525"/>
    </source>
</evidence>
<evidence type="ECO:0000313" key="10">
    <source>
        <dbReference type="EMBL" id="CCJ72213.1"/>
    </source>
</evidence>
<evidence type="ECO:0000256" key="3">
    <source>
        <dbReference type="ARBA" id="ARBA00009677"/>
    </source>
</evidence>
<comment type="similarity">
    <text evidence="3 7">Belongs to the flagella basal body rod proteins family.</text>
</comment>
<evidence type="ECO:0000256" key="1">
    <source>
        <dbReference type="ARBA" id="ARBA00004365"/>
    </source>
</evidence>
<comment type="caution">
    <text evidence="10">The sequence shown here is derived from an EMBL/GenBank/DDBJ whole genome shotgun (WGS) entry which is preliminary data.</text>
</comment>
<protein>
    <recommendedName>
        <fullName evidence="4 7">Flagellar hook-associated protein 1</fullName>
        <shortName evidence="7">HAP1</shortName>
    </recommendedName>
</protein>
<comment type="subcellular location">
    <subcellularLocation>
        <location evidence="1 7">Bacterial flagellum</location>
    </subcellularLocation>
    <subcellularLocation>
        <location evidence="2 7">Secreted</location>
    </subcellularLocation>
</comment>
<dbReference type="GO" id="GO:0005198">
    <property type="term" value="F:structural molecule activity"/>
    <property type="evidence" value="ECO:0007669"/>
    <property type="project" value="UniProtKB-UniRule"/>
</dbReference>
<dbReference type="Pfam" id="PF21158">
    <property type="entry name" value="flgK_1st_1"/>
    <property type="match status" value="1"/>
</dbReference>
<organism evidence="10 11">
    <name type="scientific">Cronobacter condimenti 1330</name>
    <dbReference type="NCBI Taxonomy" id="1073999"/>
    <lineage>
        <taxon>Bacteria</taxon>
        <taxon>Pseudomonadati</taxon>
        <taxon>Pseudomonadota</taxon>
        <taxon>Gammaproteobacteria</taxon>
        <taxon>Enterobacterales</taxon>
        <taxon>Enterobacteriaceae</taxon>
        <taxon>Cronobacter</taxon>
    </lineage>
</organism>
<accession>K7ZZH0</accession>
<feature type="domain" description="Flagellar hook-associated protein FlgK helical" evidence="9">
    <location>
        <begin position="2"/>
        <end position="152"/>
    </location>
</feature>
<keyword evidence="5 7" id="KW-0964">Secreted</keyword>
<dbReference type="InterPro" id="IPR049119">
    <property type="entry name" value="FlgK_D2-like"/>
</dbReference>
<dbReference type="GO" id="GO:0044780">
    <property type="term" value="P:bacterial-type flagellum assembly"/>
    <property type="evidence" value="ECO:0007669"/>
    <property type="project" value="InterPro"/>
</dbReference>
<evidence type="ECO:0000256" key="7">
    <source>
        <dbReference type="RuleBase" id="RU362065"/>
    </source>
</evidence>
<sequence length="383" mass="40712">MRLNEQITRLTGMGAGASPNDLLDQRDQLVSELNKIVGVDVTVQDGNTFNVTMANGYNLVQGSKASQLAAVPSSADPGRTTIAFVDKIAGNIEIPERLVTTGSLGGLFAFRSQDLDLARNNLGQLALAFGDSFNKQHEAGFDANGDPGKAFFKLGTAAAMSNTRNTGTASLTATITDSKAVKASDYQMAFDGANWKVTRLSDNVIVNATPTLDGSGNLASLAFDGLKVDITGAAANKDTFTVKPVANVIISMDVAVHDEAEIAMASDATSGESDNRNGKALLDLQNSKTIGGSKTFNDAYAAFISNVGNTTNTLKSSSTTQTNVATQLTKQQQSISGVNLDEEYGNLQRFQQYYMANARCCRPRPRCLTPFSRFANREPNNAY</sequence>
<dbReference type="GO" id="GO:0005576">
    <property type="term" value="C:extracellular region"/>
    <property type="evidence" value="ECO:0007669"/>
    <property type="project" value="UniProtKB-SubCell"/>
</dbReference>
<dbReference type="PANTHER" id="PTHR30033">
    <property type="entry name" value="FLAGELLAR HOOK-ASSOCIATED PROTEIN 1"/>
    <property type="match status" value="1"/>
</dbReference>
<dbReference type="EMBL" id="CAKW01000063">
    <property type="protein sequence ID" value="CCJ72213.1"/>
    <property type="molecule type" value="Genomic_DNA"/>
</dbReference>
<keyword evidence="6 7" id="KW-0975">Bacterial flagellum</keyword>
<keyword evidence="10" id="KW-0282">Flagellum</keyword>
<dbReference type="eggNOG" id="COG1256">
    <property type="taxonomic scope" value="Bacteria"/>
</dbReference>
<dbReference type="Proteomes" id="UP000009340">
    <property type="component" value="Unassembled WGS sequence"/>
</dbReference>
<keyword evidence="10" id="KW-0969">Cilium</keyword>
<dbReference type="InterPro" id="IPR053927">
    <property type="entry name" value="FlgK_helical"/>
</dbReference>
<dbReference type="PANTHER" id="PTHR30033:SF1">
    <property type="entry name" value="FLAGELLAR HOOK-ASSOCIATED PROTEIN 1"/>
    <property type="match status" value="1"/>
</dbReference>
<evidence type="ECO:0000259" key="9">
    <source>
        <dbReference type="Pfam" id="PF22638"/>
    </source>
</evidence>
<gene>
    <name evidence="7" type="primary">flgK</name>
    <name evidence="10" type="ORF">BN137_1578</name>
</gene>
<dbReference type="STRING" id="1073999.AFK62_07755"/>
<evidence type="ECO:0000256" key="4">
    <source>
        <dbReference type="ARBA" id="ARBA00016244"/>
    </source>
</evidence>
<name>K7ZZH0_9ENTR</name>
<dbReference type="PRINTS" id="PR01005">
    <property type="entry name" value="FLGHOOKAP1"/>
</dbReference>
<proteinExistence type="inferred from homology"/>
<dbReference type="Pfam" id="PF22638">
    <property type="entry name" value="FlgK_D1"/>
    <property type="match status" value="1"/>
</dbReference>
<evidence type="ECO:0000313" key="11">
    <source>
        <dbReference type="Proteomes" id="UP000009340"/>
    </source>
</evidence>
<dbReference type="SUPFAM" id="SSF64518">
    <property type="entry name" value="Phase 1 flagellin"/>
    <property type="match status" value="1"/>
</dbReference>
<evidence type="ECO:0000256" key="2">
    <source>
        <dbReference type="ARBA" id="ARBA00004613"/>
    </source>
</evidence>
<keyword evidence="10" id="KW-0966">Cell projection</keyword>
<dbReference type="AlphaFoldDB" id="K7ZZH0"/>
<feature type="domain" description="Flagellar hook-associated protein 1 D2-like" evidence="8">
    <location>
        <begin position="160"/>
        <end position="244"/>
    </location>
</feature>
<evidence type="ECO:0000256" key="6">
    <source>
        <dbReference type="ARBA" id="ARBA00023143"/>
    </source>
</evidence>